<feature type="transmembrane region" description="Helical" evidence="1">
    <location>
        <begin position="30"/>
        <end position="53"/>
    </location>
</feature>
<dbReference type="Proteomes" id="UP001233673">
    <property type="component" value="Unassembled WGS sequence"/>
</dbReference>
<keyword evidence="3" id="KW-1185">Reference proteome</keyword>
<comment type="caution">
    <text evidence="2">The sequence shown here is derived from an EMBL/GenBank/DDBJ whole genome shotgun (WGS) entry which is preliminary data.</text>
</comment>
<feature type="transmembrane region" description="Helical" evidence="1">
    <location>
        <begin position="86"/>
        <end position="106"/>
    </location>
</feature>
<dbReference type="RefSeq" id="WP_305998532.1">
    <property type="nucleotide sequence ID" value="NZ_JASNFN010000002.1"/>
</dbReference>
<feature type="transmembrane region" description="Helical" evidence="1">
    <location>
        <begin position="112"/>
        <end position="130"/>
    </location>
</feature>
<evidence type="ECO:0000256" key="1">
    <source>
        <dbReference type="SAM" id="Phobius"/>
    </source>
</evidence>
<evidence type="ECO:0008006" key="4">
    <source>
        <dbReference type="Google" id="ProtNLM"/>
    </source>
</evidence>
<dbReference type="EMBL" id="JASNFN010000002">
    <property type="protein sequence ID" value="MDP5181826.1"/>
    <property type="molecule type" value="Genomic_DNA"/>
</dbReference>
<feature type="transmembrane region" description="Helical" evidence="1">
    <location>
        <begin position="59"/>
        <end position="81"/>
    </location>
</feature>
<gene>
    <name evidence="2" type="ORF">QOZ88_04190</name>
</gene>
<keyword evidence="1" id="KW-0812">Transmembrane</keyword>
<accession>A0ABT9I8C7</accession>
<sequence>MTDDPDRSRQGRDAVDAAVRVTLRPTATPLPISFLGLALASTVFAVVELGWLAPDQGRVAALVAVAATVPLQLLAAVFGFLARDPVAGTGCALMAVTWAVTGLTTLTSPPGATVPGLGVLLLAAGAGTLVPATAGSATPLPAAVLALVGVRFAVTGVYQLTASPAWGATAGWVGLGVAGVAAYAALALELEGVHHRAVLPVGRRGTARAAAQGDEVFDAGELAREPGVRPRL</sequence>
<reference evidence="3" key="1">
    <citation type="submission" date="2023-05" db="EMBL/GenBank/DDBJ databases">
        <title>Draft genome of Pseudofrankia sp. BMG5.37.</title>
        <authorList>
            <person name="Gtari M."/>
            <person name="Ghodhbane F."/>
            <person name="Sbissi I."/>
        </authorList>
    </citation>
    <scope>NUCLEOTIDE SEQUENCE [LARGE SCALE GENOMIC DNA]</scope>
    <source>
        <strain evidence="3">BMG 814</strain>
    </source>
</reference>
<organism evidence="2 3">
    <name type="scientific">Blastococcus carthaginiensis</name>
    <dbReference type="NCBI Taxonomy" id="3050034"/>
    <lineage>
        <taxon>Bacteria</taxon>
        <taxon>Bacillati</taxon>
        <taxon>Actinomycetota</taxon>
        <taxon>Actinomycetes</taxon>
        <taxon>Geodermatophilales</taxon>
        <taxon>Geodermatophilaceae</taxon>
        <taxon>Blastococcus</taxon>
    </lineage>
</organism>
<feature type="transmembrane region" description="Helical" evidence="1">
    <location>
        <begin position="166"/>
        <end position="186"/>
    </location>
</feature>
<evidence type="ECO:0000313" key="3">
    <source>
        <dbReference type="Proteomes" id="UP001233673"/>
    </source>
</evidence>
<name>A0ABT9I8C7_9ACTN</name>
<protein>
    <recommendedName>
        <fullName evidence="4">GPR1/FUN34/yaaH family protein</fullName>
    </recommendedName>
</protein>
<keyword evidence="1" id="KW-1133">Transmembrane helix</keyword>
<evidence type="ECO:0000313" key="2">
    <source>
        <dbReference type="EMBL" id="MDP5181826.1"/>
    </source>
</evidence>
<keyword evidence="1" id="KW-0472">Membrane</keyword>
<proteinExistence type="predicted"/>
<feature type="transmembrane region" description="Helical" evidence="1">
    <location>
        <begin position="142"/>
        <end position="160"/>
    </location>
</feature>